<gene>
    <name evidence="8" type="ORF">SAMN04489750_1232</name>
</gene>
<feature type="transmembrane region" description="Helical" evidence="6">
    <location>
        <begin position="20"/>
        <end position="38"/>
    </location>
</feature>
<feature type="transmembrane region" description="Helical" evidence="6">
    <location>
        <begin position="127"/>
        <end position="151"/>
    </location>
</feature>
<dbReference type="GO" id="GO:0005886">
    <property type="term" value="C:plasma membrane"/>
    <property type="evidence" value="ECO:0007669"/>
    <property type="project" value="UniProtKB-SubCell"/>
</dbReference>
<feature type="transmembrane region" description="Helical" evidence="6">
    <location>
        <begin position="326"/>
        <end position="343"/>
    </location>
</feature>
<sequence>MSVSTPQQRQLQRRWYWNDLGVTGYLTVTITVLLGPYLTTVANAAACPGQPTDQTCRTNLHVLGVPIAPGSVVPYTLTAGTIVAAVLLILGGAIADRARRPARLLAFFASVGSLAAMGLSLVTGTRWGLGVVLAMISTVCIALSTSVYNAIMVRITPAEDRDRVSSIGWSFGYIGGALLLIVALVLLGVHDAVGLSTTGAVRVIFLLSGLWWAAFAWYSATGLGSVRNQSPTDSLAAALRAGLSQLRATFGEIRRYPQTFRFLVAFLLYNDGIQTVISSASLYGNRQLGFSDNQLVLTILWVQIVAFAGALGFARLAARFGSQRSILYSLAAWTVVVTVAFFLPRGAFLLWLLLATGIGMVLGGSQSLSRSLFSHLIPSGEETKYFSFYQAMERGTSWFGTLLFGLIFQWVHDYRWSILTLVVFFAAGAAILRTVDIRAGIAAVGNQVPATLR</sequence>
<dbReference type="EMBL" id="UESZ01000001">
    <property type="protein sequence ID" value="SSA33935.1"/>
    <property type="molecule type" value="Genomic_DNA"/>
</dbReference>
<feature type="transmembrane region" description="Helical" evidence="6">
    <location>
        <begin position="349"/>
        <end position="368"/>
    </location>
</feature>
<evidence type="ECO:0000256" key="2">
    <source>
        <dbReference type="ARBA" id="ARBA00022448"/>
    </source>
</evidence>
<feature type="transmembrane region" description="Helical" evidence="6">
    <location>
        <begin position="414"/>
        <end position="432"/>
    </location>
</feature>
<name>A0A2Y8ZPS3_9MICO</name>
<keyword evidence="5 6" id="KW-0472">Membrane</keyword>
<evidence type="ECO:0000256" key="4">
    <source>
        <dbReference type="ARBA" id="ARBA00022989"/>
    </source>
</evidence>
<organism evidence="8 9">
    <name type="scientific">Branchiibius hedensis</name>
    <dbReference type="NCBI Taxonomy" id="672460"/>
    <lineage>
        <taxon>Bacteria</taxon>
        <taxon>Bacillati</taxon>
        <taxon>Actinomycetota</taxon>
        <taxon>Actinomycetes</taxon>
        <taxon>Micrococcales</taxon>
        <taxon>Dermacoccaceae</taxon>
        <taxon>Branchiibius</taxon>
    </lineage>
</organism>
<dbReference type="OrthoDB" id="9768783at2"/>
<feature type="domain" description="Major facilitator superfamily (MFS) profile" evidence="7">
    <location>
        <begin position="258"/>
        <end position="453"/>
    </location>
</feature>
<feature type="transmembrane region" description="Helical" evidence="6">
    <location>
        <begin position="171"/>
        <end position="189"/>
    </location>
</feature>
<dbReference type="Proteomes" id="UP000250028">
    <property type="component" value="Unassembled WGS sequence"/>
</dbReference>
<keyword evidence="3 6" id="KW-0812">Transmembrane</keyword>
<accession>A0A2Y8ZPS3</accession>
<dbReference type="Gene3D" id="1.20.1250.20">
    <property type="entry name" value="MFS general substrate transporter like domains"/>
    <property type="match status" value="2"/>
</dbReference>
<dbReference type="PANTHER" id="PTHR23519:SF1">
    <property type="entry name" value="AUTOPHAGY-RELATED PROTEIN 22"/>
    <property type="match status" value="1"/>
</dbReference>
<dbReference type="InterPro" id="IPR050495">
    <property type="entry name" value="ATG22/LtaA_families"/>
</dbReference>
<comment type="subcellular location">
    <subcellularLocation>
        <location evidence="1">Cell membrane</location>
        <topology evidence="1">Multi-pass membrane protein</topology>
    </subcellularLocation>
</comment>
<evidence type="ECO:0000313" key="8">
    <source>
        <dbReference type="EMBL" id="SSA33935.1"/>
    </source>
</evidence>
<feature type="transmembrane region" description="Helical" evidence="6">
    <location>
        <begin position="295"/>
        <end position="314"/>
    </location>
</feature>
<dbReference type="GO" id="GO:0022857">
    <property type="term" value="F:transmembrane transporter activity"/>
    <property type="evidence" value="ECO:0007669"/>
    <property type="project" value="InterPro"/>
</dbReference>
<feature type="transmembrane region" description="Helical" evidence="6">
    <location>
        <begin position="102"/>
        <end position="121"/>
    </location>
</feature>
<proteinExistence type="predicted"/>
<dbReference type="Pfam" id="PF11700">
    <property type="entry name" value="ATG22"/>
    <property type="match status" value="1"/>
</dbReference>
<dbReference type="PROSITE" id="PS50850">
    <property type="entry name" value="MFS"/>
    <property type="match status" value="1"/>
</dbReference>
<dbReference type="PANTHER" id="PTHR23519">
    <property type="entry name" value="AUTOPHAGY-RELATED PROTEIN 22"/>
    <property type="match status" value="1"/>
</dbReference>
<feature type="transmembrane region" description="Helical" evidence="6">
    <location>
        <begin position="201"/>
        <end position="220"/>
    </location>
</feature>
<dbReference type="InterPro" id="IPR020846">
    <property type="entry name" value="MFS_dom"/>
</dbReference>
<evidence type="ECO:0000256" key="1">
    <source>
        <dbReference type="ARBA" id="ARBA00004651"/>
    </source>
</evidence>
<evidence type="ECO:0000256" key="6">
    <source>
        <dbReference type="SAM" id="Phobius"/>
    </source>
</evidence>
<dbReference type="InterPro" id="IPR036259">
    <property type="entry name" value="MFS_trans_sf"/>
</dbReference>
<keyword evidence="2" id="KW-0813">Transport</keyword>
<dbReference type="SUPFAM" id="SSF103473">
    <property type="entry name" value="MFS general substrate transporter"/>
    <property type="match status" value="1"/>
</dbReference>
<dbReference type="AlphaFoldDB" id="A0A2Y8ZPS3"/>
<dbReference type="RefSeq" id="WP_109684566.1">
    <property type="nucleotide sequence ID" value="NZ_QGDN01000001.1"/>
</dbReference>
<evidence type="ECO:0000256" key="5">
    <source>
        <dbReference type="ARBA" id="ARBA00023136"/>
    </source>
</evidence>
<feature type="transmembrane region" description="Helical" evidence="6">
    <location>
        <begin position="388"/>
        <end position="408"/>
    </location>
</feature>
<protein>
    <submittedName>
        <fullName evidence="8">MFS transporter, UMF1 family</fullName>
    </submittedName>
</protein>
<dbReference type="InterPro" id="IPR024671">
    <property type="entry name" value="Atg22-like"/>
</dbReference>
<evidence type="ECO:0000259" key="7">
    <source>
        <dbReference type="PROSITE" id="PS50850"/>
    </source>
</evidence>
<keyword evidence="4 6" id="KW-1133">Transmembrane helix</keyword>
<reference evidence="9" key="1">
    <citation type="submission" date="2016-10" db="EMBL/GenBank/DDBJ databases">
        <authorList>
            <person name="Varghese N."/>
            <person name="Submissions S."/>
        </authorList>
    </citation>
    <scope>NUCLEOTIDE SEQUENCE [LARGE SCALE GENOMIC DNA]</scope>
    <source>
        <strain evidence="9">DSM 22951</strain>
    </source>
</reference>
<keyword evidence="9" id="KW-1185">Reference proteome</keyword>
<feature type="transmembrane region" description="Helical" evidence="6">
    <location>
        <begin position="262"/>
        <end position="283"/>
    </location>
</feature>
<evidence type="ECO:0000313" key="9">
    <source>
        <dbReference type="Proteomes" id="UP000250028"/>
    </source>
</evidence>
<evidence type="ECO:0000256" key="3">
    <source>
        <dbReference type="ARBA" id="ARBA00022692"/>
    </source>
</evidence>
<feature type="transmembrane region" description="Helical" evidence="6">
    <location>
        <begin position="72"/>
        <end position="95"/>
    </location>
</feature>